<sequence>MPKKRPGDSPWKVVAIAGAVGVDLAVWMAAGYWAGSWAVDCGGHPVWIVVGIMAGFMVGVATVVLLLLRLSRDSHG</sequence>
<dbReference type="AlphaFoldDB" id="A0A2A6DZD6"/>
<keyword evidence="1" id="KW-0472">Membrane</keyword>
<protein>
    <recommendedName>
        <fullName evidence="4">AtpZ/AtpI family protein</fullName>
    </recommendedName>
</protein>
<reference evidence="2 3" key="1">
    <citation type="submission" date="2016-12" db="EMBL/GenBank/DDBJ databases">
        <title>Candidatus Reconcilibacillus cellulovorans genome.</title>
        <authorList>
            <person name="Kolinko S."/>
            <person name="Wu Y.-W."/>
            <person name="Tachea F."/>
            <person name="Denzel E."/>
            <person name="Hiras J."/>
            <person name="Baecker N."/>
            <person name="Chan L.J."/>
            <person name="Eichorst S.A."/>
            <person name="Frey D."/>
            <person name="Adams P.D."/>
            <person name="Pray T."/>
            <person name="Tanjore D."/>
            <person name="Petzold C.J."/>
            <person name="Gladden J.M."/>
            <person name="Simmons B.A."/>
            <person name="Singer S.W."/>
        </authorList>
    </citation>
    <scope>NUCLEOTIDE SEQUENCE [LARGE SCALE GENOMIC DNA]</scope>
    <source>
        <strain evidence="2">JTherm</strain>
    </source>
</reference>
<proteinExistence type="predicted"/>
<gene>
    <name evidence="2" type="ORF">BLM47_07635</name>
</gene>
<organism evidence="2 3">
    <name type="scientific">Candidatus Reconcilbacillus cellulovorans</name>
    <dbReference type="NCBI Taxonomy" id="1906605"/>
    <lineage>
        <taxon>Bacteria</taxon>
        <taxon>Bacillati</taxon>
        <taxon>Bacillota</taxon>
        <taxon>Bacilli</taxon>
        <taxon>Bacillales</taxon>
        <taxon>Paenibacillaceae</taxon>
        <taxon>Candidatus Reconcilbacillus</taxon>
    </lineage>
</organism>
<name>A0A2A6DZD6_9BACL</name>
<keyword evidence="1" id="KW-1133">Transmembrane helix</keyword>
<evidence type="ECO:0008006" key="4">
    <source>
        <dbReference type="Google" id="ProtNLM"/>
    </source>
</evidence>
<feature type="transmembrane region" description="Helical" evidence="1">
    <location>
        <begin position="46"/>
        <end position="68"/>
    </location>
</feature>
<evidence type="ECO:0000313" key="2">
    <source>
        <dbReference type="EMBL" id="PDO10428.1"/>
    </source>
</evidence>
<accession>A0A2A6DZD6</accession>
<feature type="transmembrane region" description="Helical" evidence="1">
    <location>
        <begin position="12"/>
        <end position="34"/>
    </location>
</feature>
<evidence type="ECO:0000313" key="3">
    <source>
        <dbReference type="Proteomes" id="UP000243688"/>
    </source>
</evidence>
<keyword evidence="1" id="KW-0812">Transmembrane</keyword>
<comment type="caution">
    <text evidence="2">The sequence shown here is derived from an EMBL/GenBank/DDBJ whole genome shotgun (WGS) entry which is preliminary data.</text>
</comment>
<dbReference type="EMBL" id="MOXJ01000015">
    <property type="protein sequence ID" value="PDO10428.1"/>
    <property type="molecule type" value="Genomic_DNA"/>
</dbReference>
<evidence type="ECO:0000256" key="1">
    <source>
        <dbReference type="SAM" id="Phobius"/>
    </source>
</evidence>
<dbReference type="Proteomes" id="UP000243688">
    <property type="component" value="Unassembled WGS sequence"/>
</dbReference>